<dbReference type="EMBL" id="OU015430">
    <property type="protein sequence ID" value="CAG4972356.1"/>
    <property type="molecule type" value="Genomic_DNA"/>
</dbReference>
<dbReference type="SMART" id="SM00267">
    <property type="entry name" value="GGDEF"/>
    <property type="match status" value="1"/>
</dbReference>
<dbReference type="NCBIfam" id="TIGR00254">
    <property type="entry name" value="GGDEF"/>
    <property type="match status" value="1"/>
</dbReference>
<keyword evidence="3" id="KW-0472">Membrane</keyword>
<dbReference type="EC" id="2.7.7.65" evidence="1"/>
<dbReference type="PANTHER" id="PTHR45138:SF24">
    <property type="entry name" value="DIGUANYLATE CYCLASE DGCC-RELATED"/>
    <property type="match status" value="1"/>
</dbReference>
<reference evidence="5 6" key="1">
    <citation type="submission" date="2021-04" db="EMBL/GenBank/DDBJ databases">
        <authorList>
            <person name="Rodrigo-Torres L."/>
            <person name="Arahal R. D."/>
            <person name="Lucena T."/>
        </authorList>
    </citation>
    <scope>NUCLEOTIDE SEQUENCE [LARGE SCALE GENOMIC DNA]</scope>
    <source>
        <strain evidence="5 6">CECT 30171</strain>
    </source>
</reference>
<evidence type="ECO:0000256" key="2">
    <source>
        <dbReference type="SAM" id="Coils"/>
    </source>
</evidence>
<dbReference type="InterPro" id="IPR000160">
    <property type="entry name" value="GGDEF_dom"/>
</dbReference>
<keyword evidence="3" id="KW-1133">Transmembrane helix</keyword>
<dbReference type="SUPFAM" id="SSF55073">
    <property type="entry name" value="Nucleotide cyclase"/>
    <property type="match status" value="1"/>
</dbReference>
<keyword evidence="2" id="KW-0175">Coiled coil</keyword>
<accession>A0ABM8UF09</accession>
<feature type="transmembrane region" description="Helical" evidence="3">
    <location>
        <begin position="198"/>
        <end position="220"/>
    </location>
</feature>
<evidence type="ECO:0000259" key="4">
    <source>
        <dbReference type="PROSITE" id="PS50887"/>
    </source>
</evidence>
<evidence type="ECO:0000256" key="1">
    <source>
        <dbReference type="ARBA" id="ARBA00012528"/>
    </source>
</evidence>
<sequence length="400" mass="43787">MDSQNRVAEPPGARIAGPGRQRARKLCDRVLCDRVLCDRVLGGDPRLRIRTTQWLITVAVYIGCGTVFGLAMGMGWVAPDASMLPWATFVGTMLAVLYVALRSGWSARFHDAALTAPQIVLGVTAACWGYVLGGPVRTAALFPLLLVLIFGTFSLGWRRILWLTVFAIVSLSFSIALRHGPSPGGDWSLDAPGMHVDLVNLGMLVVLLPATSLVAVRLSSLRRKLRSERRALTEALAEVQRLATRDELTGLPNRRHMQELLDRELARSARHEHRFSIALIDLDHFKRINDAHGHAAGDAVLRSFAMTAVGGLRGHDVLARWGGEEFLLLMPDTAGPQAEATVWRMLERVGHLPFMDAGSLSFSAGVCEYRRGETATQLLDRADVQMYEAKRAGRGTVQVG</sequence>
<feature type="transmembrane region" description="Helical" evidence="3">
    <location>
        <begin position="138"/>
        <end position="155"/>
    </location>
</feature>
<keyword evidence="6" id="KW-1185">Reference proteome</keyword>
<dbReference type="InterPro" id="IPR029787">
    <property type="entry name" value="Nucleotide_cyclase"/>
</dbReference>
<proteinExistence type="predicted"/>
<organism evidence="5 6">
    <name type="scientific">Novilysobacter luteus</name>
    <dbReference type="NCBI Taxonomy" id="2822368"/>
    <lineage>
        <taxon>Bacteria</taxon>
        <taxon>Pseudomonadati</taxon>
        <taxon>Pseudomonadota</taxon>
        <taxon>Gammaproteobacteria</taxon>
        <taxon>Lysobacterales</taxon>
        <taxon>Lysobacteraceae</taxon>
        <taxon>Novilysobacter</taxon>
    </lineage>
</organism>
<protein>
    <recommendedName>
        <fullName evidence="1">diguanylate cyclase</fullName>
        <ecNumber evidence="1">2.7.7.65</ecNumber>
    </recommendedName>
</protein>
<dbReference type="Pfam" id="PF00990">
    <property type="entry name" value="GGDEF"/>
    <property type="match status" value="1"/>
</dbReference>
<dbReference type="PROSITE" id="PS50887">
    <property type="entry name" value="GGDEF"/>
    <property type="match status" value="1"/>
</dbReference>
<name>A0ABM8UF09_9GAMM</name>
<dbReference type="InterPro" id="IPR043128">
    <property type="entry name" value="Rev_trsase/Diguanyl_cyclase"/>
</dbReference>
<evidence type="ECO:0000313" key="6">
    <source>
        <dbReference type="Proteomes" id="UP000680116"/>
    </source>
</evidence>
<feature type="coiled-coil region" evidence="2">
    <location>
        <begin position="218"/>
        <end position="245"/>
    </location>
</feature>
<feature type="transmembrane region" description="Helical" evidence="3">
    <location>
        <begin position="83"/>
        <end position="101"/>
    </location>
</feature>
<dbReference type="CDD" id="cd01949">
    <property type="entry name" value="GGDEF"/>
    <property type="match status" value="1"/>
</dbReference>
<feature type="transmembrane region" description="Helical" evidence="3">
    <location>
        <begin position="113"/>
        <end position="132"/>
    </location>
</feature>
<gene>
    <name evidence="5" type="ORF">LYB30171_01185</name>
</gene>
<dbReference type="InterPro" id="IPR050469">
    <property type="entry name" value="Diguanylate_Cyclase"/>
</dbReference>
<keyword evidence="3" id="KW-0812">Transmembrane</keyword>
<dbReference type="PANTHER" id="PTHR45138">
    <property type="entry name" value="REGULATORY COMPONENTS OF SENSORY TRANSDUCTION SYSTEM"/>
    <property type="match status" value="1"/>
</dbReference>
<feature type="transmembrane region" description="Helical" evidence="3">
    <location>
        <begin position="160"/>
        <end position="178"/>
    </location>
</feature>
<dbReference type="Gene3D" id="3.30.70.270">
    <property type="match status" value="1"/>
</dbReference>
<feature type="domain" description="GGDEF" evidence="4">
    <location>
        <begin position="273"/>
        <end position="400"/>
    </location>
</feature>
<evidence type="ECO:0000313" key="5">
    <source>
        <dbReference type="EMBL" id="CAG4972356.1"/>
    </source>
</evidence>
<evidence type="ECO:0000256" key="3">
    <source>
        <dbReference type="SAM" id="Phobius"/>
    </source>
</evidence>
<dbReference type="Proteomes" id="UP000680116">
    <property type="component" value="Chromosome"/>
</dbReference>
<feature type="transmembrane region" description="Helical" evidence="3">
    <location>
        <begin position="54"/>
        <end position="77"/>
    </location>
</feature>